<dbReference type="OrthoDB" id="357294at2"/>
<evidence type="ECO:0000256" key="8">
    <source>
        <dbReference type="ARBA" id="ARBA00022801"/>
    </source>
</evidence>
<evidence type="ECO:0000256" key="12">
    <source>
        <dbReference type="ARBA" id="ARBA00023180"/>
    </source>
</evidence>
<evidence type="ECO:0000256" key="2">
    <source>
        <dbReference type="ARBA" id="ARBA00001941"/>
    </source>
</evidence>
<dbReference type="PANTHER" id="PTHR31120:SF6">
    <property type="entry name" value="METALLOPROTEASE TIKI HOMOLOG"/>
    <property type="match status" value="1"/>
</dbReference>
<dbReference type="EMBL" id="PVWJ01000065">
    <property type="protein sequence ID" value="PSB02310.1"/>
    <property type="molecule type" value="Genomic_DNA"/>
</dbReference>
<evidence type="ECO:0000256" key="11">
    <source>
        <dbReference type="ARBA" id="ARBA00023136"/>
    </source>
</evidence>
<dbReference type="RefSeq" id="WP_106289242.1">
    <property type="nucleotide sequence ID" value="NZ_CAWNTC010000079.1"/>
</dbReference>
<evidence type="ECO:0008006" key="16">
    <source>
        <dbReference type="Google" id="ProtNLM"/>
    </source>
</evidence>
<gene>
    <name evidence="14" type="ORF">C7B64_13830</name>
</gene>
<evidence type="ECO:0000313" key="15">
    <source>
        <dbReference type="Proteomes" id="UP000238762"/>
    </source>
</evidence>
<organism evidence="14 15">
    <name type="scientific">Merismopedia glauca CCAP 1448/3</name>
    <dbReference type="NCBI Taxonomy" id="1296344"/>
    <lineage>
        <taxon>Bacteria</taxon>
        <taxon>Bacillati</taxon>
        <taxon>Cyanobacteriota</taxon>
        <taxon>Cyanophyceae</taxon>
        <taxon>Synechococcales</taxon>
        <taxon>Merismopediaceae</taxon>
        <taxon>Merismopedia</taxon>
    </lineage>
</organism>
<dbReference type="InterPro" id="IPR002816">
    <property type="entry name" value="TraB/PrgY/GumN_fam"/>
</dbReference>
<feature type="region of interest" description="Disordered" evidence="13">
    <location>
        <begin position="319"/>
        <end position="340"/>
    </location>
</feature>
<proteinExistence type="predicted"/>
<dbReference type="GO" id="GO:0016020">
    <property type="term" value="C:membrane"/>
    <property type="evidence" value="ECO:0007669"/>
    <property type="project" value="UniProtKB-SubCell"/>
</dbReference>
<comment type="subcellular location">
    <subcellularLocation>
        <location evidence="3">Membrane</location>
        <topology evidence="3">Single-pass type I membrane protein</topology>
    </subcellularLocation>
</comment>
<name>A0A2T1C208_9CYAN</name>
<sequence>MKMKISLAWKTIPLAIAAMVVTVLSNTSLAEKPTEKSLLWEITGPGITQPSYLFGTIHTICPDRAKLSQPVQTALARTKQLYLELDLDDPNFTSTVQNNTKLPPGQTLKTLLGDQNYGKVSLFFQQNSQISLDNYLNLKPFFLTKLSTDALLKCNTVAIDSVLLNNAQERQVEVLGLEEFQDQVNAVDKSGSDETVAAQVLYLVNNKEQVRQIHEQLISYYIDGDIVSIREKFFNAPAAEKGKTIGDTLIDSRNQTWIPKIVQAAKTKATFFGVGSGHLAGDRGVISLLRDAGYTVKPIRNITHLSTVNSPVERVSGWASPQEVGSQQGTDNQQHKKPAW</sequence>
<protein>
    <recommendedName>
        <fullName evidence="16">TraB/GumN family protein</fullName>
    </recommendedName>
</protein>
<feature type="compositionally biased region" description="Polar residues" evidence="13">
    <location>
        <begin position="323"/>
        <end position="332"/>
    </location>
</feature>
<evidence type="ECO:0000256" key="7">
    <source>
        <dbReference type="ARBA" id="ARBA00022729"/>
    </source>
</evidence>
<evidence type="ECO:0000256" key="1">
    <source>
        <dbReference type="ARBA" id="ARBA00001936"/>
    </source>
</evidence>
<keyword evidence="4" id="KW-0645">Protease</keyword>
<evidence type="ECO:0000256" key="6">
    <source>
        <dbReference type="ARBA" id="ARBA00022723"/>
    </source>
</evidence>
<keyword evidence="5" id="KW-0812">Transmembrane</keyword>
<dbReference type="CDD" id="cd14789">
    <property type="entry name" value="Tiki"/>
    <property type="match status" value="1"/>
</dbReference>
<keyword evidence="6" id="KW-0479">Metal-binding</keyword>
<keyword evidence="15" id="KW-1185">Reference proteome</keyword>
<evidence type="ECO:0000256" key="9">
    <source>
        <dbReference type="ARBA" id="ARBA00022989"/>
    </source>
</evidence>
<keyword evidence="12" id="KW-0325">Glycoprotein</keyword>
<keyword evidence="11" id="KW-0472">Membrane</keyword>
<dbReference type="GO" id="GO:0004222">
    <property type="term" value="F:metalloendopeptidase activity"/>
    <property type="evidence" value="ECO:0007669"/>
    <property type="project" value="TreeGrafter"/>
</dbReference>
<evidence type="ECO:0000256" key="10">
    <source>
        <dbReference type="ARBA" id="ARBA00023049"/>
    </source>
</evidence>
<dbReference type="AlphaFoldDB" id="A0A2T1C208"/>
<keyword evidence="9" id="KW-1133">Transmembrane helix</keyword>
<evidence type="ECO:0000313" key="14">
    <source>
        <dbReference type="EMBL" id="PSB02310.1"/>
    </source>
</evidence>
<evidence type="ECO:0000256" key="3">
    <source>
        <dbReference type="ARBA" id="ARBA00004479"/>
    </source>
</evidence>
<evidence type="ECO:0000256" key="5">
    <source>
        <dbReference type="ARBA" id="ARBA00022692"/>
    </source>
</evidence>
<keyword evidence="8" id="KW-0378">Hydrolase</keyword>
<accession>A0A2T1C208</accession>
<dbReference type="Pfam" id="PF01963">
    <property type="entry name" value="TraB_PrgY_gumN"/>
    <property type="match status" value="1"/>
</dbReference>
<comment type="caution">
    <text evidence="14">The sequence shown here is derived from an EMBL/GenBank/DDBJ whole genome shotgun (WGS) entry which is preliminary data.</text>
</comment>
<evidence type="ECO:0000256" key="13">
    <source>
        <dbReference type="SAM" id="MobiDB-lite"/>
    </source>
</evidence>
<dbReference type="GO" id="GO:0046872">
    <property type="term" value="F:metal ion binding"/>
    <property type="evidence" value="ECO:0007669"/>
    <property type="project" value="UniProtKB-KW"/>
</dbReference>
<dbReference type="Proteomes" id="UP000238762">
    <property type="component" value="Unassembled WGS sequence"/>
</dbReference>
<reference evidence="14 15" key="1">
    <citation type="submission" date="2018-02" db="EMBL/GenBank/DDBJ databases">
        <authorList>
            <person name="Cohen D.B."/>
            <person name="Kent A.D."/>
        </authorList>
    </citation>
    <scope>NUCLEOTIDE SEQUENCE [LARGE SCALE GENOMIC DNA]</scope>
    <source>
        <strain evidence="14 15">CCAP 1448/3</strain>
    </source>
</reference>
<dbReference type="GO" id="GO:0030178">
    <property type="term" value="P:negative regulation of Wnt signaling pathway"/>
    <property type="evidence" value="ECO:0007669"/>
    <property type="project" value="InterPro"/>
</dbReference>
<comment type="cofactor">
    <cofactor evidence="2">
        <name>Co(2+)</name>
        <dbReference type="ChEBI" id="CHEBI:48828"/>
    </cofactor>
</comment>
<keyword evidence="7" id="KW-0732">Signal</keyword>
<dbReference type="InterPro" id="IPR040230">
    <property type="entry name" value="TIKI1/2-like"/>
</dbReference>
<comment type="cofactor">
    <cofactor evidence="1">
        <name>Mn(2+)</name>
        <dbReference type="ChEBI" id="CHEBI:29035"/>
    </cofactor>
</comment>
<dbReference type="PANTHER" id="PTHR31120">
    <property type="entry name" value="METALLOPROTEASE TIKI"/>
    <property type="match status" value="1"/>
</dbReference>
<keyword evidence="10" id="KW-0482">Metalloprotease</keyword>
<evidence type="ECO:0000256" key="4">
    <source>
        <dbReference type="ARBA" id="ARBA00022670"/>
    </source>
</evidence>
<dbReference type="GO" id="GO:0006508">
    <property type="term" value="P:proteolysis"/>
    <property type="evidence" value="ECO:0007669"/>
    <property type="project" value="UniProtKB-KW"/>
</dbReference>
<reference evidence="14 15" key="2">
    <citation type="submission" date="2018-03" db="EMBL/GenBank/DDBJ databases">
        <title>The ancient ancestry and fast evolution of plastids.</title>
        <authorList>
            <person name="Moore K.R."/>
            <person name="Magnabosco C."/>
            <person name="Momper L."/>
            <person name="Gold D.A."/>
            <person name="Bosak T."/>
            <person name="Fournier G.P."/>
        </authorList>
    </citation>
    <scope>NUCLEOTIDE SEQUENCE [LARGE SCALE GENOMIC DNA]</scope>
    <source>
        <strain evidence="14 15">CCAP 1448/3</strain>
    </source>
</reference>